<evidence type="ECO:0000313" key="2">
    <source>
        <dbReference type="EMBL" id="KAH8700784.1"/>
    </source>
</evidence>
<organism evidence="2 3">
    <name type="scientific">Talaromyces proteolyticus</name>
    <dbReference type="NCBI Taxonomy" id="1131652"/>
    <lineage>
        <taxon>Eukaryota</taxon>
        <taxon>Fungi</taxon>
        <taxon>Dikarya</taxon>
        <taxon>Ascomycota</taxon>
        <taxon>Pezizomycotina</taxon>
        <taxon>Eurotiomycetes</taxon>
        <taxon>Eurotiomycetidae</taxon>
        <taxon>Eurotiales</taxon>
        <taxon>Trichocomaceae</taxon>
        <taxon>Talaromyces</taxon>
        <taxon>Talaromyces sect. Bacilispori</taxon>
    </lineage>
</organism>
<accession>A0AAD4L0R8</accession>
<dbReference type="Pfam" id="PF11937">
    <property type="entry name" value="DUF3455"/>
    <property type="match status" value="1"/>
</dbReference>
<dbReference type="GeneID" id="70250423"/>
<reference evidence="2" key="1">
    <citation type="submission" date="2021-12" db="EMBL/GenBank/DDBJ databases">
        <title>Convergent genome expansion in fungi linked to evolution of root-endophyte symbiosis.</title>
        <authorList>
            <consortium name="DOE Joint Genome Institute"/>
            <person name="Ke Y.-H."/>
            <person name="Bonito G."/>
            <person name="Liao H.-L."/>
            <person name="Looney B."/>
            <person name="Rojas-Flechas A."/>
            <person name="Nash J."/>
            <person name="Hameed K."/>
            <person name="Schadt C."/>
            <person name="Martin F."/>
            <person name="Crous P.W."/>
            <person name="Miettinen O."/>
            <person name="Magnuson J.K."/>
            <person name="Labbe J."/>
            <person name="Jacobson D."/>
            <person name="Doktycz M.J."/>
            <person name="Veneault-Fourrey C."/>
            <person name="Kuo A."/>
            <person name="Mondo S."/>
            <person name="Calhoun S."/>
            <person name="Riley R."/>
            <person name="Ohm R."/>
            <person name="LaButti K."/>
            <person name="Andreopoulos B."/>
            <person name="Pangilinan J."/>
            <person name="Nolan M."/>
            <person name="Tritt A."/>
            <person name="Clum A."/>
            <person name="Lipzen A."/>
            <person name="Daum C."/>
            <person name="Barry K."/>
            <person name="Grigoriev I.V."/>
            <person name="Vilgalys R."/>
        </authorList>
    </citation>
    <scope>NUCLEOTIDE SEQUENCE</scope>
    <source>
        <strain evidence="2">PMI_201</strain>
    </source>
</reference>
<protein>
    <submittedName>
        <fullName evidence="2">Malate dehydrogenase</fullName>
    </submittedName>
</protein>
<evidence type="ECO:0000313" key="3">
    <source>
        <dbReference type="Proteomes" id="UP001201262"/>
    </source>
</evidence>
<feature type="signal peptide" evidence="1">
    <location>
        <begin position="1"/>
        <end position="25"/>
    </location>
</feature>
<gene>
    <name evidence="2" type="ORF">BGW36DRAFT_425593</name>
</gene>
<dbReference type="EMBL" id="JAJTJA010000004">
    <property type="protein sequence ID" value="KAH8700784.1"/>
    <property type="molecule type" value="Genomic_DNA"/>
</dbReference>
<sequence length="247" mass="25860">MKMLLNLLILPILLAGAAPISPVLADTLTLFSSSQKLSNLNITSCSLNNVSPPLNKTTIALSAPETNGTLQYVALGRGTQNYSCAGATTPSAIGATATLFDVSCAAAADSNLLAELPVVAAKMPLDAAVLAALTVKRLTDSVLAGNNDQNNEIIVGQHFFVDATTPTFDFRPFGNQQWIESQKLESVSAPGSAVEGSVAWLKLGYKDGLGIHQVYRVLTAGGSAPATCDGHKGTFEVDYAAVYYFYT</sequence>
<comment type="caution">
    <text evidence="2">The sequence shown here is derived from an EMBL/GenBank/DDBJ whole genome shotgun (WGS) entry which is preliminary data.</text>
</comment>
<dbReference type="Proteomes" id="UP001201262">
    <property type="component" value="Unassembled WGS sequence"/>
</dbReference>
<dbReference type="AlphaFoldDB" id="A0AAD4L0R8"/>
<keyword evidence="3" id="KW-1185">Reference proteome</keyword>
<dbReference type="PANTHER" id="PTHR35567:SF1">
    <property type="entry name" value="CONSERVED FUNGAL PROTEIN (AFU_ORTHOLOGUE AFUA_1G14230)"/>
    <property type="match status" value="1"/>
</dbReference>
<dbReference type="PANTHER" id="PTHR35567">
    <property type="entry name" value="MALATE DEHYDROGENASE (AFU_ORTHOLOGUE AFUA_2G13800)"/>
    <property type="match status" value="1"/>
</dbReference>
<name>A0AAD4L0R8_9EURO</name>
<dbReference type="RefSeq" id="XP_046074490.1">
    <property type="nucleotide sequence ID" value="XM_046220136.1"/>
</dbReference>
<dbReference type="InterPro" id="IPR021851">
    <property type="entry name" value="DUF3455"/>
</dbReference>
<keyword evidence="1" id="KW-0732">Signal</keyword>
<evidence type="ECO:0000256" key="1">
    <source>
        <dbReference type="SAM" id="SignalP"/>
    </source>
</evidence>
<feature type="chain" id="PRO_5042269742" evidence="1">
    <location>
        <begin position="26"/>
        <end position="247"/>
    </location>
</feature>
<proteinExistence type="predicted"/>